<gene>
    <name evidence="1" type="ORF">OCH239_21420</name>
</gene>
<proteinExistence type="predicted"/>
<dbReference type="STRING" id="1449350.OCH239_21420"/>
<comment type="caution">
    <text evidence="1">The sequence shown here is derived from an EMBL/GenBank/DDBJ whole genome shotgun (WGS) entry which is preliminary data.</text>
</comment>
<name>X7E3P3_9RHOB</name>
<dbReference type="OrthoDB" id="7495008at2"/>
<keyword evidence="2" id="KW-1185">Reference proteome</keyword>
<organism evidence="1 2">
    <name type="scientific">Roseivivax halodurans JCM 10272</name>
    <dbReference type="NCBI Taxonomy" id="1449350"/>
    <lineage>
        <taxon>Bacteria</taxon>
        <taxon>Pseudomonadati</taxon>
        <taxon>Pseudomonadota</taxon>
        <taxon>Alphaproteobacteria</taxon>
        <taxon>Rhodobacterales</taxon>
        <taxon>Roseobacteraceae</taxon>
        <taxon>Roseivivax</taxon>
    </lineage>
</organism>
<dbReference type="AlphaFoldDB" id="X7E3P3"/>
<dbReference type="Proteomes" id="UP000022447">
    <property type="component" value="Unassembled WGS sequence"/>
</dbReference>
<evidence type="ECO:0000313" key="1">
    <source>
        <dbReference type="EMBL" id="ETX10572.1"/>
    </source>
</evidence>
<dbReference type="RefSeq" id="WP_037267385.1">
    <property type="nucleotide sequence ID" value="NZ_JALZ01000086.1"/>
</dbReference>
<dbReference type="EMBL" id="JALZ01000086">
    <property type="protein sequence ID" value="ETX10572.1"/>
    <property type="molecule type" value="Genomic_DNA"/>
</dbReference>
<dbReference type="eggNOG" id="COG0553">
    <property type="taxonomic scope" value="Bacteria"/>
</dbReference>
<reference evidence="1 2" key="1">
    <citation type="submission" date="2014-01" db="EMBL/GenBank/DDBJ databases">
        <title>Roseivivax halodurans JCM 10272 Genome Sequencing.</title>
        <authorList>
            <person name="Lai Q."/>
            <person name="Li G."/>
            <person name="Shao Z."/>
        </authorList>
    </citation>
    <scope>NUCLEOTIDE SEQUENCE [LARGE SCALE GENOMIC DNA]</scope>
    <source>
        <strain evidence="1 2">JCM 10272</strain>
    </source>
</reference>
<sequence length="241" mass="27716">MEPRIALNRDIDPLDHSPLVRGMVLAMSYADAEGGIGLTKSGAINRRFVHWAAERFVWPGYTSKDLFIVNKVLNERDMPPLWPVQDVLLHLKLMRRYKGTLRTTKRGRALGAIPRQLFDVVAPVYLYRYVHDDLAQNRGGVIDNWRVFLNVINIEARTGCTIPRLMEVLYRWPPEARYEVAYQDTRFALKACIVRPLCWLGLLWEDREGLGMFDEGAYHKTPLWSAALKLESDAQATIHVV</sequence>
<dbReference type="PATRIC" id="fig|1449350.3.peg.4257"/>
<evidence type="ECO:0000313" key="2">
    <source>
        <dbReference type="Proteomes" id="UP000022447"/>
    </source>
</evidence>
<accession>X7E3P3</accession>
<protein>
    <submittedName>
        <fullName evidence="1">Uncharacterized protein</fullName>
    </submittedName>
</protein>